<proteinExistence type="predicted"/>
<name>A0A328MTT2_9ACTN</name>
<dbReference type="Proteomes" id="UP000249045">
    <property type="component" value="Unassembled WGS sequence"/>
</dbReference>
<accession>A0A328MTT2</accession>
<evidence type="ECO:0000313" key="4">
    <source>
        <dbReference type="Proteomes" id="UP000249045"/>
    </source>
</evidence>
<evidence type="ECO:0000313" key="1">
    <source>
        <dbReference type="EMBL" id="RAN94343.1"/>
    </source>
</evidence>
<dbReference type="RefSeq" id="WP_181549370.1">
    <property type="nucleotide sequence ID" value="NZ_PYAA01000042.1"/>
</dbReference>
<organism evidence="1 3">
    <name type="scientific">Micromonospora noduli</name>
    <dbReference type="NCBI Taxonomy" id="709876"/>
    <lineage>
        <taxon>Bacteria</taxon>
        <taxon>Bacillati</taxon>
        <taxon>Actinomycetota</taxon>
        <taxon>Actinomycetes</taxon>
        <taxon>Micromonosporales</taxon>
        <taxon>Micromonosporaceae</taxon>
        <taxon>Micromonospora</taxon>
    </lineage>
</organism>
<evidence type="ECO:0000313" key="3">
    <source>
        <dbReference type="Proteomes" id="UP000248966"/>
    </source>
</evidence>
<protein>
    <submittedName>
        <fullName evidence="1">Uncharacterized protein</fullName>
    </submittedName>
</protein>
<dbReference type="Proteomes" id="UP000248966">
    <property type="component" value="Unassembled WGS sequence"/>
</dbReference>
<dbReference type="EMBL" id="PYAC01000001">
    <property type="protein sequence ID" value="RAO25037.1"/>
    <property type="molecule type" value="Genomic_DNA"/>
</dbReference>
<dbReference type="EMBL" id="PYAA01000042">
    <property type="protein sequence ID" value="RAN94343.1"/>
    <property type="molecule type" value="Genomic_DNA"/>
</dbReference>
<gene>
    <name evidence="1" type="ORF">LAH08_05808</name>
    <name evidence="2" type="ORF">MED15_00795</name>
</gene>
<reference evidence="3 4" key="1">
    <citation type="submission" date="2018-03" db="EMBL/GenBank/DDBJ databases">
        <title>Defining the species Micromonospora saelicesensis and Micromonospora noduli under the framework of genomics.</title>
        <authorList>
            <person name="Riesco R."/>
            <person name="Trujillo M.E."/>
        </authorList>
    </citation>
    <scope>NUCLEOTIDE SEQUENCE [LARGE SCALE GENOMIC DNA]</scope>
    <source>
        <strain evidence="1 3">LAH08</strain>
        <strain evidence="2 4">MED15</strain>
    </source>
</reference>
<sequence>MFRHDQHLQFQAKPEKPVAANPVLAAVIGGMNPPFWSFGTDSRACEGRWAQGPSLIGGPDLDCLAEPVALTDDTPLPPPPDPKLFVTYDGSQGPGKPGNAAGAHQQGLTNVVKKVKDALE</sequence>
<evidence type="ECO:0000313" key="2">
    <source>
        <dbReference type="EMBL" id="RAO25037.1"/>
    </source>
</evidence>
<keyword evidence="4" id="KW-1185">Reference proteome</keyword>
<dbReference type="AlphaFoldDB" id="A0A328MTT2"/>
<comment type="caution">
    <text evidence="1">The sequence shown here is derived from an EMBL/GenBank/DDBJ whole genome shotgun (WGS) entry which is preliminary data.</text>
</comment>